<gene>
    <name evidence="1" type="ORF">GCM10022388_21490</name>
</gene>
<comment type="caution">
    <text evidence="1">The sequence shown here is derived from an EMBL/GenBank/DDBJ whole genome shotgun (WGS) entry which is preliminary data.</text>
</comment>
<evidence type="ECO:0000313" key="2">
    <source>
        <dbReference type="Proteomes" id="UP001500426"/>
    </source>
</evidence>
<sequence length="123" mass="14193">MFFSVNSLFAQNKALSDGKYLVKLDSISKKSGFKDYEVYIEKESVYLILANKMERLEIVWIDDKSFKILGLTEPLNPTELQKKILKDTNICFEIITIVGNECSFKLEDKKNNRILNSGTFVKI</sequence>
<protein>
    <submittedName>
        <fullName evidence="1">Uncharacterized protein</fullName>
    </submittedName>
</protein>
<name>A0ABP7UX29_9FLAO</name>
<proteinExistence type="predicted"/>
<dbReference type="EMBL" id="BAABCS010000020">
    <property type="protein sequence ID" value="GAA4054748.1"/>
    <property type="molecule type" value="Genomic_DNA"/>
</dbReference>
<reference evidence="2" key="1">
    <citation type="journal article" date="2019" name="Int. J. Syst. Evol. Microbiol.">
        <title>The Global Catalogue of Microorganisms (GCM) 10K type strain sequencing project: providing services to taxonomists for standard genome sequencing and annotation.</title>
        <authorList>
            <consortium name="The Broad Institute Genomics Platform"/>
            <consortium name="The Broad Institute Genome Sequencing Center for Infectious Disease"/>
            <person name="Wu L."/>
            <person name="Ma J."/>
        </authorList>
    </citation>
    <scope>NUCLEOTIDE SEQUENCE [LARGE SCALE GENOMIC DNA]</scope>
    <source>
        <strain evidence="2">JCM 17068</strain>
    </source>
</reference>
<evidence type="ECO:0000313" key="1">
    <source>
        <dbReference type="EMBL" id="GAA4054748.1"/>
    </source>
</evidence>
<dbReference type="Proteomes" id="UP001500426">
    <property type="component" value="Unassembled WGS sequence"/>
</dbReference>
<keyword evidence="2" id="KW-1185">Reference proteome</keyword>
<organism evidence="1 2">
    <name type="scientific">Flavobacterium chungnamense</name>
    <dbReference type="NCBI Taxonomy" id="706182"/>
    <lineage>
        <taxon>Bacteria</taxon>
        <taxon>Pseudomonadati</taxon>
        <taxon>Bacteroidota</taxon>
        <taxon>Flavobacteriia</taxon>
        <taxon>Flavobacteriales</taxon>
        <taxon>Flavobacteriaceae</taxon>
        <taxon>Flavobacterium</taxon>
    </lineage>
</organism>
<accession>A0ABP7UX29</accession>